<gene>
    <name evidence="4" type="ORF">CIHG_05105</name>
</gene>
<dbReference type="Gene3D" id="1.10.8.270">
    <property type="entry name" value="putative rabgap domain of human tbc1 domain family member 14 like domains"/>
    <property type="match status" value="1"/>
</dbReference>
<accession>A0A0J8RTA6</accession>
<dbReference type="InterPro" id="IPR050302">
    <property type="entry name" value="Rab_GAP_TBC_domain"/>
</dbReference>
<feature type="domain" description="Rab-GAP TBC" evidence="3">
    <location>
        <begin position="727"/>
        <end position="917"/>
    </location>
</feature>
<dbReference type="OrthoDB" id="294251at2759"/>
<dbReference type="PROSITE" id="PS50086">
    <property type="entry name" value="TBC_RABGAP"/>
    <property type="match status" value="1"/>
</dbReference>
<proteinExistence type="predicted"/>
<dbReference type="AlphaFoldDB" id="A0A0J8RTA6"/>
<feature type="compositionally biased region" description="Polar residues" evidence="2">
    <location>
        <begin position="284"/>
        <end position="294"/>
    </location>
</feature>
<dbReference type="eggNOG" id="KOG2058">
    <property type="taxonomic scope" value="Eukaryota"/>
</dbReference>
<organism evidence="4 5">
    <name type="scientific">Coccidioides immitis H538.4</name>
    <dbReference type="NCBI Taxonomy" id="396776"/>
    <lineage>
        <taxon>Eukaryota</taxon>
        <taxon>Fungi</taxon>
        <taxon>Dikarya</taxon>
        <taxon>Ascomycota</taxon>
        <taxon>Pezizomycotina</taxon>
        <taxon>Eurotiomycetes</taxon>
        <taxon>Eurotiomycetidae</taxon>
        <taxon>Onygenales</taxon>
        <taxon>Onygenaceae</taxon>
        <taxon>Coccidioides</taxon>
    </lineage>
</organism>
<evidence type="ECO:0000259" key="3">
    <source>
        <dbReference type="PROSITE" id="PS50086"/>
    </source>
</evidence>
<dbReference type="InterPro" id="IPR035969">
    <property type="entry name" value="Rab-GAP_TBC_sf"/>
</dbReference>
<feature type="compositionally biased region" description="Basic and acidic residues" evidence="2">
    <location>
        <begin position="343"/>
        <end position="355"/>
    </location>
</feature>
<feature type="compositionally biased region" description="Polar residues" evidence="2">
    <location>
        <begin position="394"/>
        <end position="403"/>
    </location>
</feature>
<dbReference type="VEuPathDB" id="FungiDB:CIHG_05105"/>
<dbReference type="EMBL" id="DS016996">
    <property type="protein sequence ID" value="KMU87164.1"/>
    <property type="molecule type" value="Genomic_DNA"/>
</dbReference>
<feature type="region of interest" description="Disordered" evidence="2">
    <location>
        <begin position="242"/>
        <end position="264"/>
    </location>
</feature>
<reference evidence="5" key="1">
    <citation type="journal article" date="2010" name="Genome Res.">
        <title>Population genomic sequencing of Coccidioides fungi reveals recent hybridization and transposon control.</title>
        <authorList>
            <person name="Neafsey D.E."/>
            <person name="Barker B.M."/>
            <person name="Sharpton T.J."/>
            <person name="Stajich J.E."/>
            <person name="Park D.J."/>
            <person name="Whiston E."/>
            <person name="Hung C.-Y."/>
            <person name="McMahan C."/>
            <person name="White J."/>
            <person name="Sykes S."/>
            <person name="Heiman D."/>
            <person name="Young S."/>
            <person name="Zeng Q."/>
            <person name="Abouelleil A."/>
            <person name="Aftuck L."/>
            <person name="Bessette D."/>
            <person name="Brown A."/>
            <person name="FitzGerald M."/>
            <person name="Lui A."/>
            <person name="Macdonald J.P."/>
            <person name="Priest M."/>
            <person name="Orbach M.J."/>
            <person name="Galgiani J.N."/>
            <person name="Kirkland T.N."/>
            <person name="Cole G.T."/>
            <person name="Birren B.W."/>
            <person name="Henn M.R."/>
            <person name="Taylor J.W."/>
            <person name="Rounsley S.D."/>
        </authorList>
    </citation>
    <scope>NUCLEOTIDE SEQUENCE [LARGE SCALE GENOMIC DNA]</scope>
    <source>
        <strain evidence="5">H538.4</strain>
    </source>
</reference>
<feature type="coiled-coil region" evidence="1">
    <location>
        <begin position="146"/>
        <end position="177"/>
    </location>
</feature>
<protein>
    <submittedName>
        <fullName evidence="4">Growth hormone-regulated TBC protein 1</fullName>
    </submittedName>
</protein>
<evidence type="ECO:0000313" key="4">
    <source>
        <dbReference type="EMBL" id="KMU87164.1"/>
    </source>
</evidence>
<dbReference type="Gene3D" id="1.10.472.80">
    <property type="entry name" value="Ypt/Rab-GAP domain of gyp1p, domain 3"/>
    <property type="match status" value="1"/>
</dbReference>
<feature type="compositionally biased region" description="Low complexity" evidence="2">
    <location>
        <begin position="428"/>
        <end position="459"/>
    </location>
</feature>
<name>A0A0J8RTA6_COCIT</name>
<dbReference type="GO" id="GO:0005096">
    <property type="term" value="F:GTPase activator activity"/>
    <property type="evidence" value="ECO:0007669"/>
    <property type="project" value="TreeGrafter"/>
</dbReference>
<sequence length="929" mass="101056">MAEPIVRPANSQKRSSSQTSTSSRRSQKAKTLRGKPPATTFDISPAGFYGEPAINHALSQALLLEDDTRTQGAERGRKATLAGLTTSLPQVAGRAALFSDSVPFQDVPGSLHLAGDDHIERLIARTGAIKLVRQFARDLALRDAEISALRLRADERERELKKMLREMEVSNQDIERRLYVLENPAGKQEADRGSDQKASSTEQRSHTVTIDHMMNQAMLDDVGGLILDATAYDKGKDDLQATIRPNRVDGDTRSRNSSLRSVKKPVVATRGWQDYIWGSRAPSRKTSGASSVISDTGERDDEPAIRVPQSRVPSGPGRRKALDSDLFLPPEADSTPTILTEPDNLKPGDGDDSSIRSKRSARSVTSWTVKLFAGNHQASKDGGTVRSRARSDTPDSLNRSSSPAMPPKAAGSAVAALKRINGGTGVQSLSGRSSAASSIRGSNKSAIITTTSSASRRNTVQTVAPEQRSAKGDSTHLGPVEMDAILPMESRPPTLTHIYNDYNPGELLTDRFGFIYDQRRNRRQKEASSECIKQVNNKDVSGSQKGNQKSSEDAEGESTAANEWQDYLKVATKPTELLSHTPAAGLIIVVEPTKPRSSSVTIGKDGSLSVVHSSPQLSTLTSTVVETYGEFAGTPTESQALEPATSEQEPRERTVKWNEFMRKVRAERRKEGEAAAASAAQDRSNISLDMPEVAIADGEVVGISGLGNKGKVGRAKWREFRTLVLGGIPVAYRAKIWAECSGASAMRVPGYYEDLVKGSSNHDADPSIIAQIDMDINRTLTDNVFFRKGPGVAKLKEVLLAYSRRNPEVGYCQGMNLIAGSLLLIMPTAEDAFWVLTSIIEKIFPPHYYDHGLVASRADQQVLRQYVAEILPKLSLHLDDLGIELEALTFQWFLSVFTDCLSAEALYRVWDVVLCLSAPAIRIGSSQAQ</sequence>
<dbReference type="SUPFAM" id="SSF47923">
    <property type="entry name" value="Ypt/Rab-GAP domain of gyp1p"/>
    <property type="match status" value="2"/>
</dbReference>
<feature type="compositionally biased region" description="Polar residues" evidence="2">
    <location>
        <begin position="534"/>
        <end position="549"/>
    </location>
</feature>
<feature type="region of interest" description="Disordered" evidence="2">
    <location>
        <begin position="279"/>
        <end position="360"/>
    </location>
</feature>
<evidence type="ECO:0000256" key="2">
    <source>
        <dbReference type="SAM" id="MobiDB-lite"/>
    </source>
</evidence>
<dbReference type="PANTHER" id="PTHR47219:SF20">
    <property type="entry name" value="TBC1 DOMAIN FAMILY MEMBER 2B"/>
    <property type="match status" value="1"/>
</dbReference>
<dbReference type="Pfam" id="PF00566">
    <property type="entry name" value="RabGAP-TBC"/>
    <property type="match status" value="1"/>
</dbReference>
<dbReference type="InterPro" id="IPR000195">
    <property type="entry name" value="Rab-GAP-TBC_dom"/>
</dbReference>
<feature type="region of interest" description="Disordered" evidence="2">
    <location>
        <begin position="375"/>
        <end position="478"/>
    </location>
</feature>
<feature type="compositionally biased region" description="Low complexity" evidence="2">
    <location>
        <begin position="11"/>
        <end position="24"/>
    </location>
</feature>
<dbReference type="STRING" id="396776.A0A0J8RTA6"/>
<keyword evidence="1" id="KW-0175">Coiled coil</keyword>
<evidence type="ECO:0000256" key="1">
    <source>
        <dbReference type="SAM" id="Coils"/>
    </source>
</evidence>
<dbReference type="GO" id="GO:0031267">
    <property type="term" value="F:small GTPase binding"/>
    <property type="evidence" value="ECO:0007669"/>
    <property type="project" value="TreeGrafter"/>
</dbReference>
<dbReference type="FunFam" id="1.10.8.270:FF:000026">
    <property type="entry name" value="TBC (Tre-2/Bub2/Cdc16) domain family"/>
    <property type="match status" value="1"/>
</dbReference>
<feature type="compositionally biased region" description="Polar residues" evidence="2">
    <location>
        <begin position="196"/>
        <end position="207"/>
    </location>
</feature>
<feature type="region of interest" description="Disordered" evidence="2">
    <location>
        <begin position="182"/>
        <end position="207"/>
    </location>
</feature>
<feature type="region of interest" description="Disordered" evidence="2">
    <location>
        <begin position="525"/>
        <end position="560"/>
    </location>
</feature>
<dbReference type="Proteomes" id="UP000054563">
    <property type="component" value="Unassembled WGS sequence"/>
</dbReference>
<feature type="region of interest" description="Disordered" evidence="2">
    <location>
        <begin position="1"/>
        <end position="41"/>
    </location>
</feature>
<dbReference type="PANTHER" id="PTHR47219">
    <property type="entry name" value="RAB GTPASE-ACTIVATING PROTEIN 1-LIKE"/>
    <property type="match status" value="1"/>
</dbReference>
<evidence type="ECO:0000313" key="5">
    <source>
        <dbReference type="Proteomes" id="UP000054563"/>
    </source>
</evidence>
<dbReference type="SMART" id="SM00164">
    <property type="entry name" value="TBC"/>
    <property type="match status" value="1"/>
</dbReference>